<dbReference type="PANTHER" id="PTHR39174:SF1">
    <property type="entry name" value="INNER MEMBRANE PROTEIN"/>
    <property type="match status" value="1"/>
</dbReference>
<reference evidence="2" key="1">
    <citation type="submission" date="2016-06" db="EMBL/GenBank/DDBJ databases">
        <authorList>
            <person name="Chen W."/>
            <person name="Hasegawa D.K."/>
        </authorList>
    </citation>
    <scope>NUCLEOTIDE SEQUENCE [LARGE SCALE GENOMIC DNA]</scope>
    <source>
        <strain evidence="2">MEAM1</strain>
    </source>
</reference>
<dbReference type="Proteomes" id="UP000216438">
    <property type="component" value="Chromosome"/>
</dbReference>
<dbReference type="Pfam" id="PF06196">
    <property type="entry name" value="DUF997"/>
    <property type="match status" value="1"/>
</dbReference>
<organism evidence="1 2">
    <name type="scientific">Candidatus Hamiltonella defensa</name>
    <name type="common">Bemisia tabaci</name>
    <dbReference type="NCBI Taxonomy" id="672795"/>
    <lineage>
        <taxon>Bacteria</taxon>
        <taxon>Pseudomonadati</taxon>
        <taxon>Pseudomonadota</taxon>
        <taxon>Gammaproteobacteria</taxon>
        <taxon>Enterobacterales</taxon>
        <taxon>Enterobacteriaceae</taxon>
        <taxon>aphid secondary symbionts</taxon>
        <taxon>Candidatus Williamhamiltonella</taxon>
    </lineage>
</organism>
<name>A0A249DYB0_9ENTR</name>
<accession>A0A249DYB0</accession>
<gene>
    <name evidence="1" type="ORF">BA171_05545</name>
</gene>
<dbReference type="OrthoDB" id="7062456at2"/>
<protein>
    <submittedName>
        <fullName evidence="1">Uncharacterized protein</fullName>
    </submittedName>
</protein>
<dbReference type="AlphaFoldDB" id="A0A249DYB0"/>
<sequence length="91" mass="10650">MEKRFIQANKEARWSFGLTLGYFFCWWILFYFSGHAEYGVYLMGHIDSITGLPLWFEVGCISLPLVFIGLCILMVKLIFSDMPLEKLKDQD</sequence>
<dbReference type="RefSeq" id="WP_016858177.1">
    <property type="nucleotide sequence ID" value="NZ_CP016303.1"/>
</dbReference>
<dbReference type="EMBL" id="CP016303">
    <property type="protein sequence ID" value="ASX26518.1"/>
    <property type="molecule type" value="Genomic_DNA"/>
</dbReference>
<dbReference type="InterPro" id="IPR010398">
    <property type="entry name" value="DUF997"/>
</dbReference>
<dbReference type="PANTHER" id="PTHR39174">
    <property type="entry name" value="INNER MEMBRANE PROTEIN-RELATED"/>
    <property type="match status" value="1"/>
</dbReference>
<proteinExistence type="predicted"/>
<evidence type="ECO:0000313" key="1">
    <source>
        <dbReference type="EMBL" id="ASX26518.1"/>
    </source>
</evidence>
<reference evidence="1 2" key="2">
    <citation type="submission" date="2017-09" db="EMBL/GenBank/DDBJ databases">
        <title>The genome of whitefly Bemisia tabaci, a global crop pest, provides novel insights into virus transmission, host adaptation and insecticide resistance.</title>
        <authorList>
            <person name="Kaur N."/>
            <person name="Kliot A."/>
            <person name="Pinheiro P.V."/>
            <person name="Luan J."/>
            <person name="Zheng Y."/>
            <person name="Liu W."/>
            <person name="Sun H."/>
            <person name="Yang X."/>
            <person name="Xu Y."/>
            <person name="Luo Y."/>
            <person name="Kruse A."/>
            <person name="Fisher T.W."/>
            <person name="Nelson D.R."/>
            <person name="Elimelech M."/>
            <person name="MacCoss M."/>
            <person name="Johnson R."/>
            <person name="Cohen E."/>
            <person name="Hunter W.B."/>
            <person name="Brown J.K."/>
            <person name="Jander G."/>
            <person name="Cilia M."/>
            <person name="Douglas A.E."/>
            <person name="Ghanim M."/>
            <person name="Simmons A.M."/>
            <person name="Wintermantel W.M."/>
            <person name="Ling K.-S."/>
            <person name="Fei Z."/>
        </authorList>
    </citation>
    <scope>NUCLEOTIDE SEQUENCE [LARGE SCALE GENOMIC DNA]</scope>
    <source>
        <strain evidence="1 2">MEAM1</strain>
    </source>
</reference>
<evidence type="ECO:0000313" key="2">
    <source>
        <dbReference type="Proteomes" id="UP000216438"/>
    </source>
</evidence>